<feature type="compositionally biased region" description="Polar residues" evidence="2">
    <location>
        <begin position="1114"/>
        <end position="1132"/>
    </location>
</feature>
<keyword evidence="3" id="KW-0812">Transmembrane</keyword>
<evidence type="ECO:0000313" key="5">
    <source>
        <dbReference type="Proteomes" id="UP000515135"/>
    </source>
</evidence>
<evidence type="ECO:0000313" key="6">
    <source>
        <dbReference type="RefSeq" id="XP_019634291.1"/>
    </source>
</evidence>
<dbReference type="GeneID" id="109477450"/>
<feature type="compositionally biased region" description="Gly residues" evidence="2">
    <location>
        <begin position="375"/>
        <end position="385"/>
    </location>
</feature>
<keyword evidence="3" id="KW-0472">Membrane</keyword>
<feature type="transmembrane region" description="Helical" evidence="3">
    <location>
        <begin position="1085"/>
        <end position="1108"/>
    </location>
</feature>
<dbReference type="KEGG" id="bbel:109477450"/>
<feature type="region of interest" description="Disordered" evidence="2">
    <location>
        <begin position="1112"/>
        <end position="1132"/>
    </location>
</feature>
<proteinExistence type="predicted"/>
<accession>A0A6P4ZXG6</accession>
<dbReference type="RefSeq" id="XP_019634291.1">
    <property type="nucleotide sequence ID" value="XM_019778732.1"/>
</dbReference>
<evidence type="ECO:0000256" key="2">
    <source>
        <dbReference type="SAM" id="MobiDB-lite"/>
    </source>
</evidence>
<gene>
    <name evidence="6" type="primary">LOC109477450</name>
</gene>
<organism evidence="5 6">
    <name type="scientific">Branchiostoma belcheri</name>
    <name type="common">Amphioxus</name>
    <dbReference type="NCBI Taxonomy" id="7741"/>
    <lineage>
        <taxon>Eukaryota</taxon>
        <taxon>Metazoa</taxon>
        <taxon>Chordata</taxon>
        <taxon>Cephalochordata</taxon>
        <taxon>Leptocardii</taxon>
        <taxon>Amphioxiformes</taxon>
        <taxon>Branchiostomatidae</taxon>
        <taxon>Branchiostoma</taxon>
    </lineage>
</organism>
<dbReference type="AlphaFoldDB" id="A0A6P4ZXG6"/>
<keyword evidence="3" id="KW-1133">Transmembrane helix</keyword>
<evidence type="ECO:0000256" key="4">
    <source>
        <dbReference type="SAM" id="SignalP"/>
    </source>
</evidence>
<feature type="region of interest" description="Disordered" evidence="2">
    <location>
        <begin position="225"/>
        <end position="251"/>
    </location>
</feature>
<feature type="region of interest" description="Disordered" evidence="2">
    <location>
        <begin position="406"/>
        <end position="434"/>
    </location>
</feature>
<dbReference type="Proteomes" id="UP000515135">
    <property type="component" value="Unplaced"/>
</dbReference>
<feature type="compositionally biased region" description="Low complexity" evidence="2">
    <location>
        <begin position="230"/>
        <end position="244"/>
    </location>
</feature>
<feature type="compositionally biased region" description="Polar residues" evidence="2">
    <location>
        <begin position="53"/>
        <end position="93"/>
    </location>
</feature>
<dbReference type="OrthoDB" id="10016792at2759"/>
<feature type="signal peptide" evidence="4">
    <location>
        <begin position="1"/>
        <end position="19"/>
    </location>
</feature>
<sequence length="1132" mass="122810">MKGCLSALFVSLCVVCASGTSAPHTTEASLVSKLVSGIPTDRQPTVHVGHGHNLTTETASLPTASSAETTTDRPVSTATKPPLQTSTSKTGSADASEPGSGLGVVRHHRPLTLFGQLGSPLASAPQTRDPSCPPVNGSEPPQLVTSDGFYKKVTEDRIEILATDVALDETSALFDPCKDFYLETVSLTIKGHLRWRGRNVYISAVNLTVAGDSAAVDVSYIAHGQPDWDTPAQSGTTQGQAGQDGQTGGAGQRAGNATLYVGFLFGGRLEVLARGGSGGQGQAGGDGHVGAAAQPNQDRDACCHGRSTAGTTGGKGGDGGKPGQSGDGGPGGVITIRLLNKTWEDLDIHNLQTLQLPTADVSGGPAGPQAAAGKPGPGGPGGGGSGTHCYNAGHWYDHHWRCEGPYAPPGPQGPSGNTPPPAPPGHPGSPGQASVDVIDFEDISEHISPEMVQMTFRQGNRYYKEGDVEAARNVYLWVYFTMQNSSRPELRGHAREAMIYLMQIQHGLDFWAHAQNNIPMNSYSSIYAYLSTDIVPYAIDVEKDYNLYFAEATSEEQKMVVAKSSMDHNKFTITVLEKQKMEKLDELTQIQSELHDLEQQQAVRLARAQDATAECQDAIEADLVHKATAIHFSDILKIAGAAIKIYTSIYTGGLTLGSGINDIISALEAGKKLEGLDFLDQLKGVKTIIKNIWGIWDKDKGIIKSDLKDIEEQYEKIKDTLDHQGQENQQKIVVDGKKFDEQFDKWLYLAQCRDAKPRIQAYLNVTQAVNDKLVHHDAVVIKIHSLDAEIQVLQQQNARLRSETAAVFDPTIISYAMAIGRVYVQLKDSIVDQMKRLQEAYNYQFLERRPFSYDDSRMAMIEAWLANNRISMLQRMEKIGNDVQVFNADSSPMTNTIVLRRLDLADDFAQFDNGTELPFVISGAEDLLMPMTHVHMTDVKAWIPGVRTEDRHVKVWLKRYGTSLVYDQQGGMWTFTHAPRTMLFHYNTGSLQVYSKADIHQASSDYVTLSPIGPWTLAVPREYNPGVDVSRVREIHLQLTLTFLPCAQPVCPPRTRQVNFTDAGAGSTAEFRVQDTAQVVGAGSAAWVAVLVVLAVLFCGLVVGIVYVRKRRSGQSPPGHSETTPLTANTAV</sequence>
<reference evidence="6" key="1">
    <citation type="submission" date="2025-08" db="UniProtKB">
        <authorList>
            <consortium name="RefSeq"/>
        </authorList>
    </citation>
    <scope>IDENTIFICATION</scope>
    <source>
        <tissue evidence="6">Gonad</tissue>
    </source>
</reference>
<feature type="region of interest" description="Disordered" evidence="2">
    <location>
        <begin position="41"/>
        <end position="105"/>
    </location>
</feature>
<feature type="compositionally biased region" description="Gly residues" evidence="2">
    <location>
        <begin position="276"/>
        <end position="288"/>
    </location>
</feature>
<protein>
    <submittedName>
        <fullName evidence="6">Uncharacterized protein LOC109477450</fullName>
    </submittedName>
</protein>
<keyword evidence="4" id="KW-0732">Signal</keyword>
<keyword evidence="1" id="KW-0175">Coiled coil</keyword>
<evidence type="ECO:0000256" key="3">
    <source>
        <dbReference type="SAM" id="Phobius"/>
    </source>
</evidence>
<keyword evidence="5" id="KW-1185">Reference proteome</keyword>
<feature type="region of interest" description="Disordered" evidence="2">
    <location>
        <begin position="359"/>
        <end position="385"/>
    </location>
</feature>
<feature type="compositionally biased region" description="Gly residues" evidence="2">
    <location>
        <begin position="311"/>
        <end position="332"/>
    </location>
</feature>
<evidence type="ECO:0000256" key="1">
    <source>
        <dbReference type="SAM" id="Coils"/>
    </source>
</evidence>
<feature type="chain" id="PRO_5028250162" evidence="4">
    <location>
        <begin position="20"/>
        <end position="1132"/>
    </location>
</feature>
<name>A0A6P4ZXG6_BRABE</name>
<feature type="region of interest" description="Disordered" evidence="2">
    <location>
        <begin position="119"/>
        <end position="143"/>
    </location>
</feature>
<feature type="compositionally biased region" description="Pro residues" evidence="2">
    <location>
        <begin position="406"/>
        <end position="427"/>
    </location>
</feature>
<feature type="region of interest" description="Disordered" evidence="2">
    <location>
        <begin position="276"/>
        <end position="332"/>
    </location>
</feature>
<feature type="coiled-coil region" evidence="1">
    <location>
        <begin position="573"/>
        <end position="600"/>
    </location>
</feature>